<dbReference type="Proteomes" id="UP000193560">
    <property type="component" value="Unassembled WGS sequence"/>
</dbReference>
<dbReference type="PANTHER" id="PTHR28254:SF1">
    <property type="entry name" value="CYTOCHROME B-C1 COMPLEX SUBUNIT 10, MITOCHONDRIAL"/>
    <property type="match status" value="1"/>
</dbReference>
<dbReference type="OrthoDB" id="2391627at2759"/>
<dbReference type="InterPro" id="IPR019182">
    <property type="entry name" value="Cytochrome_b-c1_su10_fun"/>
</dbReference>
<gene>
    <name evidence="2" type="ORF">BCR42DRAFT_409938</name>
</gene>
<name>A0A1X2IND8_9FUNG</name>
<evidence type="ECO:0000313" key="3">
    <source>
        <dbReference type="Proteomes" id="UP000193560"/>
    </source>
</evidence>
<keyword evidence="3" id="KW-1185">Reference proteome</keyword>
<accession>A0A1X2IND8</accession>
<evidence type="ECO:0000256" key="1">
    <source>
        <dbReference type="SAM" id="Phobius"/>
    </source>
</evidence>
<dbReference type="EMBL" id="MCGE01000007">
    <property type="protein sequence ID" value="ORZ19515.1"/>
    <property type="molecule type" value="Genomic_DNA"/>
</dbReference>
<keyword evidence="1" id="KW-1133">Transmembrane helix</keyword>
<feature type="transmembrane region" description="Helical" evidence="1">
    <location>
        <begin position="20"/>
        <end position="41"/>
    </location>
</feature>
<proteinExistence type="predicted"/>
<sequence>MPVRQIISSPHFAFVTPEKFIHAIPSLAFWGAGTAAALSLFGSDVPLVKKDILSNIPIVGGQWDVELPAEEKSK</sequence>
<keyword evidence="1" id="KW-0472">Membrane</keyword>
<dbReference type="STRING" id="90262.A0A1X2IND8"/>
<protein>
    <submittedName>
        <fullName evidence="2">Cytochrome b-c1 complex subunit 10</fullName>
    </submittedName>
</protein>
<dbReference type="Pfam" id="PF09796">
    <property type="entry name" value="QCR10"/>
    <property type="match status" value="1"/>
</dbReference>
<comment type="caution">
    <text evidence="2">The sequence shown here is derived from an EMBL/GenBank/DDBJ whole genome shotgun (WGS) entry which is preliminary data.</text>
</comment>
<reference evidence="2 3" key="1">
    <citation type="submission" date="2016-07" db="EMBL/GenBank/DDBJ databases">
        <title>Pervasive Adenine N6-methylation of Active Genes in Fungi.</title>
        <authorList>
            <consortium name="DOE Joint Genome Institute"/>
            <person name="Mondo S.J."/>
            <person name="Dannebaum R.O."/>
            <person name="Kuo R.C."/>
            <person name="Labutti K."/>
            <person name="Haridas S."/>
            <person name="Kuo A."/>
            <person name="Salamov A."/>
            <person name="Ahrendt S.R."/>
            <person name="Lipzen A."/>
            <person name="Sullivan W."/>
            <person name="Andreopoulos W.B."/>
            <person name="Clum A."/>
            <person name="Lindquist E."/>
            <person name="Daum C."/>
            <person name="Ramamoorthy G.K."/>
            <person name="Gryganskyi A."/>
            <person name="Culley D."/>
            <person name="Magnuson J.K."/>
            <person name="James T.Y."/>
            <person name="O'Malley M.A."/>
            <person name="Stajich J.E."/>
            <person name="Spatafora J.W."/>
            <person name="Visel A."/>
            <person name="Grigoriev I.V."/>
        </authorList>
    </citation>
    <scope>NUCLEOTIDE SEQUENCE [LARGE SCALE GENOMIC DNA]</scope>
    <source>
        <strain evidence="2 3">NRRL 1336</strain>
    </source>
</reference>
<organism evidence="2 3">
    <name type="scientific">Absidia repens</name>
    <dbReference type="NCBI Taxonomy" id="90262"/>
    <lineage>
        <taxon>Eukaryota</taxon>
        <taxon>Fungi</taxon>
        <taxon>Fungi incertae sedis</taxon>
        <taxon>Mucoromycota</taxon>
        <taxon>Mucoromycotina</taxon>
        <taxon>Mucoromycetes</taxon>
        <taxon>Mucorales</taxon>
        <taxon>Cunninghamellaceae</taxon>
        <taxon>Absidia</taxon>
    </lineage>
</organism>
<dbReference type="AlphaFoldDB" id="A0A1X2IND8"/>
<keyword evidence="1" id="KW-0812">Transmembrane</keyword>
<dbReference type="PANTHER" id="PTHR28254">
    <property type="entry name" value="CYTOCHROME B-C1 COMPLEX SUBUNIT 10"/>
    <property type="match status" value="1"/>
</dbReference>
<evidence type="ECO:0000313" key="2">
    <source>
        <dbReference type="EMBL" id="ORZ19515.1"/>
    </source>
</evidence>
<dbReference type="GO" id="GO:0005739">
    <property type="term" value="C:mitochondrion"/>
    <property type="evidence" value="ECO:0007669"/>
    <property type="project" value="GOC"/>
</dbReference>
<dbReference type="GO" id="GO:0006122">
    <property type="term" value="P:mitochondrial electron transport, ubiquinol to cytochrome c"/>
    <property type="evidence" value="ECO:0007669"/>
    <property type="project" value="InterPro"/>
</dbReference>